<keyword evidence="5" id="KW-0408">Iron</keyword>
<comment type="catalytic activity">
    <reaction evidence="5">
        <text>4 Fe(II)-[cytochrome c] + O2 + 8 H(+)(in) = 4 Fe(III)-[cytochrome c] + 2 H2O + 4 H(+)(out)</text>
        <dbReference type="Rhea" id="RHEA:11436"/>
        <dbReference type="Rhea" id="RHEA-COMP:10350"/>
        <dbReference type="Rhea" id="RHEA-COMP:14399"/>
        <dbReference type="ChEBI" id="CHEBI:15377"/>
        <dbReference type="ChEBI" id="CHEBI:15378"/>
        <dbReference type="ChEBI" id="CHEBI:15379"/>
        <dbReference type="ChEBI" id="CHEBI:29033"/>
        <dbReference type="ChEBI" id="CHEBI:29034"/>
        <dbReference type="EC" id="7.1.1.9"/>
    </reaction>
</comment>
<dbReference type="GO" id="GO:0015990">
    <property type="term" value="P:electron transport coupled proton transport"/>
    <property type="evidence" value="ECO:0007669"/>
    <property type="project" value="TreeGrafter"/>
</dbReference>
<dbReference type="Gene3D" id="1.20.210.10">
    <property type="entry name" value="Cytochrome c oxidase-like, subunit I domain"/>
    <property type="match status" value="1"/>
</dbReference>
<dbReference type="GO" id="GO:0020037">
    <property type="term" value="F:heme binding"/>
    <property type="evidence" value="ECO:0007669"/>
    <property type="project" value="InterPro"/>
</dbReference>
<feature type="transmembrane region" description="Helical" evidence="6">
    <location>
        <begin position="396"/>
        <end position="420"/>
    </location>
</feature>
<feature type="transmembrane region" description="Helical" evidence="6">
    <location>
        <begin position="239"/>
        <end position="264"/>
    </location>
</feature>
<organism evidence="8 9">
    <name type="scientific">Effrenium voratum</name>
    <dbReference type="NCBI Taxonomy" id="2562239"/>
    <lineage>
        <taxon>Eukaryota</taxon>
        <taxon>Sar</taxon>
        <taxon>Alveolata</taxon>
        <taxon>Dinophyceae</taxon>
        <taxon>Suessiales</taxon>
        <taxon>Symbiodiniaceae</taxon>
        <taxon>Effrenium</taxon>
    </lineage>
</organism>
<feature type="transmembrane region" description="Helical" evidence="6">
    <location>
        <begin position="310"/>
        <end position="334"/>
    </location>
</feature>
<evidence type="ECO:0000256" key="2">
    <source>
        <dbReference type="ARBA" id="ARBA00022692"/>
    </source>
</evidence>
<dbReference type="PROSITE" id="PS00077">
    <property type="entry name" value="COX1_CUB"/>
    <property type="match status" value="1"/>
</dbReference>
<dbReference type="InterPro" id="IPR023615">
    <property type="entry name" value="Cyt_c_Oxase_su1_BS"/>
</dbReference>
<keyword evidence="5" id="KW-0813">Transport</keyword>
<dbReference type="PROSITE" id="PS50855">
    <property type="entry name" value="COX1"/>
    <property type="match status" value="1"/>
</dbReference>
<feature type="transmembrane region" description="Helical" evidence="6">
    <location>
        <begin position="276"/>
        <end position="298"/>
    </location>
</feature>
<keyword evidence="5" id="KW-0349">Heme</keyword>
<dbReference type="AlphaFoldDB" id="A0AA36II28"/>
<comment type="caution">
    <text evidence="8">The sequence shown here is derived from an EMBL/GenBank/DDBJ whole genome shotgun (WGS) entry which is preliminary data.</text>
</comment>
<feature type="transmembrane region" description="Helical" evidence="6">
    <location>
        <begin position="84"/>
        <end position="108"/>
    </location>
</feature>
<dbReference type="PANTHER" id="PTHR10422">
    <property type="entry name" value="CYTOCHROME C OXIDASE SUBUNIT 1"/>
    <property type="match status" value="1"/>
</dbReference>
<dbReference type="Proteomes" id="UP001178507">
    <property type="component" value="Unassembled WGS sequence"/>
</dbReference>
<keyword evidence="5" id="KW-0496">Mitochondrion</keyword>
<dbReference type="PRINTS" id="PR01165">
    <property type="entry name" value="CYCOXIDASEI"/>
</dbReference>
<sequence>MIFFLVMPGLFGGFGNYFVPIFQGSPEVVYPRVNNFSIIILLLSYLFLILSLISEFGGGTGWTLYPPLSTSFMTLSPSSTGNLILGLLISGISSCLTSLNFWTTILNLRSYYLILKTIPLFPFSFLITAFMLLLTLPILSGTLLLMLGDLHSNTLFFDPIFGGDPIFYQHLFWFFGHPEVYILIIPAFGIISIIISGILQLIIFAKQSMIFAMSSISLLGSLVWGHHMYTVGLESDTRAYFTGVTILISLPTGTKIFNWLFTYLSNPSLLHLRITSVFFFLLFLLMFTIGGSTGIILGNAAVDLGLHDTYYVVAHFHFVLSLGAIIAIFSGIIFNGEKIVGTKNLLLSSSCTLSLYHCNLIFIAILLTFSPMHFLGFNVMPRRIPSFPDSFHSWNYLSSIGSGITFLSFSFLYVYLLILYCLCLSFFIFYYSFSFIYFFCFFIIYCKL</sequence>
<evidence type="ECO:0000256" key="3">
    <source>
        <dbReference type="ARBA" id="ARBA00022989"/>
    </source>
</evidence>
<feature type="domain" description="Cytochrome oxidase subunit I profile" evidence="7">
    <location>
        <begin position="1"/>
        <end position="435"/>
    </location>
</feature>
<proteinExistence type="inferred from homology"/>
<dbReference type="Pfam" id="PF00115">
    <property type="entry name" value="COX1"/>
    <property type="match status" value="1"/>
</dbReference>
<comment type="similarity">
    <text evidence="5">Belongs to the heme-copper respiratory oxidase family.</text>
</comment>
<accession>A0AA36II28</accession>
<dbReference type="GO" id="GO:0046872">
    <property type="term" value="F:metal ion binding"/>
    <property type="evidence" value="ECO:0007669"/>
    <property type="project" value="UniProtKB-KW"/>
</dbReference>
<keyword evidence="5" id="KW-0479">Metal-binding</keyword>
<reference evidence="8" key="1">
    <citation type="submission" date="2023-08" db="EMBL/GenBank/DDBJ databases">
        <authorList>
            <person name="Chen Y."/>
            <person name="Shah S."/>
            <person name="Dougan E. K."/>
            <person name="Thang M."/>
            <person name="Chan C."/>
        </authorList>
    </citation>
    <scope>NUCLEOTIDE SEQUENCE</scope>
</reference>
<comment type="function">
    <text evidence="5">Component of the cytochrome c oxidase, the last enzyme in the mitochondrial electron transport chain which drives oxidative phosphorylation. The respiratory chain contains 3 multisubunit complexes succinate dehydrogenase (complex II, CII), ubiquinol-cytochrome c oxidoreductase (cytochrome b-c1 complex, complex III, CIII) and cytochrome c oxidase (complex IV, CIV), that cooperate to transfer electrons derived from NADH and succinate to molecular oxygen, creating an electrochemical gradient over the inner membrane that drives transmembrane transport and the ATP synthase. Cytochrome c oxidase is the component of the respiratory chain that catalyzes the reduction of oxygen to water. Electrons originating from reduced cytochrome c in the intermembrane space (IMS) are transferred via the dinuclear copper A center (CU(A)) of subunit 2 and heme A of subunit 1 to the active site in subunit 1, a binuclear center (BNC) formed by heme A3 and copper B (CU(B)). The BNC reduces molecular oxygen to 2 water molecules using 4 electrons from cytochrome c in the IMS and 4 protons from the mitochondrial matrix.</text>
</comment>
<gene>
    <name evidence="8" type="ORF">EVOR1521_LOCUS13838</name>
</gene>
<dbReference type="GO" id="GO:0005743">
    <property type="term" value="C:mitochondrial inner membrane"/>
    <property type="evidence" value="ECO:0007669"/>
    <property type="project" value="UniProtKB-SubCell"/>
</dbReference>
<evidence type="ECO:0000313" key="8">
    <source>
        <dbReference type="EMBL" id="CAJ1387847.1"/>
    </source>
</evidence>
<evidence type="ECO:0000256" key="6">
    <source>
        <dbReference type="SAM" id="Phobius"/>
    </source>
</evidence>
<feature type="transmembrane region" description="Helical" evidence="6">
    <location>
        <begin position="6"/>
        <end position="24"/>
    </location>
</feature>
<feature type="transmembrane region" description="Helical" evidence="6">
    <location>
        <begin position="180"/>
        <end position="203"/>
    </location>
</feature>
<keyword evidence="5" id="KW-0679">Respiratory chain</keyword>
<keyword evidence="2 5" id="KW-0812">Transmembrane</keyword>
<feature type="transmembrane region" description="Helical" evidence="6">
    <location>
        <begin position="120"/>
        <end position="147"/>
    </location>
</feature>
<evidence type="ECO:0000313" key="9">
    <source>
        <dbReference type="Proteomes" id="UP001178507"/>
    </source>
</evidence>
<keyword evidence="5" id="KW-0249">Electron transport</keyword>
<evidence type="ECO:0000259" key="7">
    <source>
        <dbReference type="PROSITE" id="PS50855"/>
    </source>
</evidence>
<dbReference type="GO" id="GO:0004129">
    <property type="term" value="F:cytochrome-c oxidase activity"/>
    <property type="evidence" value="ECO:0007669"/>
    <property type="project" value="UniProtKB-EC"/>
</dbReference>
<evidence type="ECO:0000256" key="4">
    <source>
        <dbReference type="ARBA" id="ARBA00023136"/>
    </source>
</evidence>
<dbReference type="InterPro" id="IPR000883">
    <property type="entry name" value="Cyt_C_Oxase_1"/>
</dbReference>
<feature type="transmembrane region" description="Helical" evidence="6">
    <location>
        <begin position="210"/>
        <end position="227"/>
    </location>
</feature>
<evidence type="ECO:0000256" key="5">
    <source>
        <dbReference type="RuleBase" id="RU000369"/>
    </source>
</evidence>
<feature type="transmembrane region" description="Helical" evidence="6">
    <location>
        <begin position="36"/>
        <end position="64"/>
    </location>
</feature>
<dbReference type="GO" id="GO:0006123">
    <property type="term" value="P:mitochondrial electron transport, cytochrome c to oxygen"/>
    <property type="evidence" value="ECO:0007669"/>
    <property type="project" value="TreeGrafter"/>
</dbReference>
<keyword evidence="4 5" id="KW-0472">Membrane</keyword>
<name>A0AA36II28_9DINO</name>
<comment type="subcellular location">
    <subcellularLocation>
        <location evidence="1">Membrane</location>
        <topology evidence="1">Multi-pass membrane protein</topology>
    </subcellularLocation>
    <subcellularLocation>
        <location evidence="5">Mitochondrion inner membrane</location>
        <topology evidence="5">Multi-pass membrane protein</topology>
    </subcellularLocation>
</comment>
<dbReference type="InterPro" id="IPR023616">
    <property type="entry name" value="Cyt_c_oxase-like_su1_dom"/>
</dbReference>
<dbReference type="SUPFAM" id="SSF81442">
    <property type="entry name" value="Cytochrome c oxidase subunit I-like"/>
    <property type="match status" value="1"/>
</dbReference>
<feature type="transmembrane region" description="Helical" evidence="6">
    <location>
        <begin position="355"/>
        <end position="376"/>
    </location>
</feature>
<keyword evidence="9" id="KW-1185">Reference proteome</keyword>
<dbReference type="EC" id="7.1.1.9" evidence="5"/>
<keyword evidence="5" id="KW-0999">Mitochondrion inner membrane</keyword>
<dbReference type="PANTHER" id="PTHR10422:SF18">
    <property type="entry name" value="CYTOCHROME C OXIDASE SUBUNIT 1"/>
    <property type="match status" value="1"/>
</dbReference>
<keyword evidence="5" id="KW-0186">Copper</keyword>
<keyword evidence="3 6" id="KW-1133">Transmembrane helix</keyword>
<protein>
    <recommendedName>
        <fullName evidence="5">Cytochrome c oxidase subunit 1</fullName>
        <ecNumber evidence="5">7.1.1.9</ecNumber>
    </recommendedName>
</protein>
<feature type="transmembrane region" description="Helical" evidence="6">
    <location>
        <begin position="427"/>
        <end position="445"/>
    </location>
</feature>
<comment type="pathway">
    <text evidence="5">Energy metabolism; oxidative phosphorylation.</text>
</comment>
<dbReference type="InterPro" id="IPR036927">
    <property type="entry name" value="Cyt_c_oxase-like_su1_sf"/>
</dbReference>
<dbReference type="EMBL" id="CAUJNA010001587">
    <property type="protein sequence ID" value="CAJ1387847.1"/>
    <property type="molecule type" value="Genomic_DNA"/>
</dbReference>
<evidence type="ECO:0000256" key="1">
    <source>
        <dbReference type="ARBA" id="ARBA00004141"/>
    </source>
</evidence>